<gene>
    <name evidence="1" type="ORF">JCM19239_6511</name>
</gene>
<reference evidence="2" key="2">
    <citation type="submission" date="2014-09" db="EMBL/GenBank/DDBJ databases">
        <authorList>
            <consortium name="NBRP consortium"/>
            <person name="Sawabe T."/>
            <person name="Meirelles P."/>
            <person name="Nakanishi M."/>
            <person name="Sayaka M."/>
            <person name="Hattori M."/>
            <person name="Ohkuma M."/>
        </authorList>
    </citation>
    <scope>NUCLEOTIDE SEQUENCE [LARGE SCALE GENOMIC DNA]</scope>
    <source>
        <strain evidence="2">JCM 19239</strain>
    </source>
</reference>
<protein>
    <recommendedName>
        <fullName evidence="3">LysR substrate-binding domain-containing protein</fullName>
    </recommendedName>
</protein>
<dbReference type="Proteomes" id="UP000029223">
    <property type="component" value="Unassembled WGS sequence"/>
</dbReference>
<keyword evidence="2" id="KW-1185">Reference proteome</keyword>
<comment type="caution">
    <text evidence="1">The sequence shown here is derived from an EMBL/GenBank/DDBJ whole genome shotgun (WGS) entry which is preliminary data.</text>
</comment>
<dbReference type="SUPFAM" id="SSF53850">
    <property type="entry name" value="Periplasmic binding protein-like II"/>
    <property type="match status" value="1"/>
</dbReference>
<organism evidence="1 2">
    <name type="scientific">Vibrio variabilis</name>
    <dbReference type="NCBI Taxonomy" id="990271"/>
    <lineage>
        <taxon>Bacteria</taxon>
        <taxon>Pseudomonadati</taxon>
        <taxon>Pseudomonadota</taxon>
        <taxon>Gammaproteobacteria</taxon>
        <taxon>Vibrionales</taxon>
        <taxon>Vibrionaceae</taxon>
        <taxon>Vibrio</taxon>
    </lineage>
</organism>
<sequence>MDAIQEAYPDLTIYYYDSYEEAFKDLISQRISAVLDIAEVLQTKVDRIKHEGISLQVLEPHRLLPNRFTYLAKKDLEPMLLSSIRALHT</sequence>
<dbReference type="EMBL" id="BBMS01000092">
    <property type="protein sequence ID" value="GAL30348.1"/>
    <property type="molecule type" value="Genomic_DNA"/>
</dbReference>
<reference evidence="2" key="1">
    <citation type="submission" date="2014-09" db="EMBL/GenBank/DDBJ databases">
        <title>Vibrio variabilis JCM 19239. (C206) whole genome shotgun sequence.</title>
        <authorList>
            <person name="Sawabe T."/>
            <person name="Meirelles P."/>
            <person name="Nakanishi M."/>
            <person name="Sayaka M."/>
            <person name="Hattori M."/>
            <person name="Ohkuma M."/>
        </authorList>
    </citation>
    <scope>NUCLEOTIDE SEQUENCE [LARGE SCALE GENOMIC DNA]</scope>
    <source>
        <strain evidence="2">JCM 19239</strain>
    </source>
</reference>
<evidence type="ECO:0000313" key="1">
    <source>
        <dbReference type="EMBL" id="GAL30348.1"/>
    </source>
</evidence>
<accession>A0ABQ0JNN0</accession>
<proteinExistence type="predicted"/>
<evidence type="ECO:0008006" key="3">
    <source>
        <dbReference type="Google" id="ProtNLM"/>
    </source>
</evidence>
<name>A0ABQ0JNN0_9VIBR</name>
<evidence type="ECO:0000313" key="2">
    <source>
        <dbReference type="Proteomes" id="UP000029223"/>
    </source>
</evidence>
<dbReference type="Gene3D" id="3.40.190.10">
    <property type="entry name" value="Periplasmic binding protein-like II"/>
    <property type="match status" value="1"/>
</dbReference>